<comment type="caution">
    <text evidence="2">The sequence shown here is derived from an EMBL/GenBank/DDBJ whole genome shotgun (WGS) entry which is preliminary data.</text>
</comment>
<name>A0ABD5WSU0_9EURY</name>
<keyword evidence="3" id="KW-1185">Reference proteome</keyword>
<proteinExistence type="predicted"/>
<dbReference type="RefSeq" id="WP_276279749.1">
    <property type="nucleotide sequence ID" value="NZ_CP119809.1"/>
</dbReference>
<sequence>MPRAVAINVGANTNAPGVRGPVYPDGSFEYVPIPEEEPTSESVPTYADLDLDTDLPAGSADAPVHLDPEFAEYPECEAYTYGDPHGVKARPLLDLREGDYALFYATLTTRGDPERGWIAPDWGAYLVGHFRLARDPVAREEYTDLPESERATFRNNAHVKREEFDAAVLLAGDDEESGLYETAVPLSASEKGADANRVVTDLSSDSGKGPWWRRPMRFGERETAEVLALVEDGFR</sequence>
<gene>
    <name evidence="2" type="ORF">ACFQJ6_21430</name>
</gene>
<evidence type="ECO:0000259" key="1">
    <source>
        <dbReference type="Pfam" id="PF18754"/>
    </source>
</evidence>
<feature type="domain" description="Nucleotide modification associated" evidence="1">
    <location>
        <begin position="3"/>
        <end position="227"/>
    </location>
</feature>
<evidence type="ECO:0000313" key="3">
    <source>
        <dbReference type="Proteomes" id="UP001596407"/>
    </source>
</evidence>
<dbReference type="InterPro" id="IPR041135">
    <property type="entry name" value="Nmad3"/>
</dbReference>
<protein>
    <recommendedName>
        <fullName evidence="1">Nucleotide modification associated domain-containing protein</fullName>
    </recommendedName>
</protein>
<dbReference type="Pfam" id="PF18754">
    <property type="entry name" value="Nmad3"/>
    <property type="match status" value="1"/>
</dbReference>
<dbReference type="GeneID" id="79304331"/>
<reference evidence="2 3" key="1">
    <citation type="journal article" date="2019" name="Int. J. Syst. Evol. Microbiol.">
        <title>The Global Catalogue of Microorganisms (GCM) 10K type strain sequencing project: providing services to taxonomists for standard genome sequencing and annotation.</title>
        <authorList>
            <consortium name="The Broad Institute Genomics Platform"/>
            <consortium name="The Broad Institute Genome Sequencing Center for Infectious Disease"/>
            <person name="Wu L."/>
            <person name="Ma J."/>
        </authorList>
    </citation>
    <scope>NUCLEOTIDE SEQUENCE [LARGE SCALE GENOMIC DNA]</scope>
    <source>
        <strain evidence="2 3">DT72</strain>
    </source>
</reference>
<dbReference type="EMBL" id="JBHSZH010000005">
    <property type="protein sequence ID" value="MFC7082262.1"/>
    <property type="molecule type" value="Genomic_DNA"/>
</dbReference>
<accession>A0ABD5WSU0</accession>
<dbReference type="Proteomes" id="UP001596407">
    <property type="component" value="Unassembled WGS sequence"/>
</dbReference>
<evidence type="ECO:0000313" key="2">
    <source>
        <dbReference type="EMBL" id="MFC7082262.1"/>
    </source>
</evidence>
<organism evidence="2 3">
    <name type="scientific">Halorussus caseinilyticus</name>
    <dbReference type="NCBI Taxonomy" id="3034025"/>
    <lineage>
        <taxon>Archaea</taxon>
        <taxon>Methanobacteriati</taxon>
        <taxon>Methanobacteriota</taxon>
        <taxon>Stenosarchaea group</taxon>
        <taxon>Halobacteria</taxon>
        <taxon>Halobacteriales</taxon>
        <taxon>Haladaptataceae</taxon>
        <taxon>Halorussus</taxon>
    </lineage>
</organism>
<dbReference type="AlphaFoldDB" id="A0ABD5WSU0"/>